<gene>
    <name evidence="3" type="ORF">OG579_08405</name>
</gene>
<keyword evidence="3" id="KW-0489">Methyltransferase</keyword>
<dbReference type="SUPFAM" id="SSF53335">
    <property type="entry name" value="S-adenosyl-L-methionine-dependent methyltransferases"/>
    <property type="match status" value="1"/>
</dbReference>
<evidence type="ECO:0000313" key="4">
    <source>
        <dbReference type="Proteomes" id="UP001432128"/>
    </source>
</evidence>
<dbReference type="GO" id="GO:0008168">
    <property type="term" value="F:methyltransferase activity"/>
    <property type="evidence" value="ECO:0007669"/>
    <property type="project" value="UniProtKB-KW"/>
</dbReference>
<accession>A0AAU4K8C4</accession>
<name>A0AAU4K8C4_9NOCA</name>
<dbReference type="RefSeq" id="WP_328859195.1">
    <property type="nucleotide sequence ID" value="NZ_CP108021.1"/>
</dbReference>
<dbReference type="Proteomes" id="UP001432128">
    <property type="component" value="Chromosome"/>
</dbReference>
<dbReference type="GO" id="GO:0032259">
    <property type="term" value="P:methylation"/>
    <property type="evidence" value="ECO:0007669"/>
    <property type="project" value="UniProtKB-KW"/>
</dbReference>
<organism evidence="3 4">
    <name type="scientific">Williamsia herbipolensis</name>
    <dbReference type="NCBI Taxonomy" id="1603258"/>
    <lineage>
        <taxon>Bacteria</taxon>
        <taxon>Bacillati</taxon>
        <taxon>Actinomycetota</taxon>
        <taxon>Actinomycetes</taxon>
        <taxon>Mycobacteriales</taxon>
        <taxon>Nocardiaceae</taxon>
        <taxon>Williamsia</taxon>
    </lineage>
</organism>
<evidence type="ECO:0000259" key="2">
    <source>
        <dbReference type="Pfam" id="PF08242"/>
    </source>
</evidence>
<dbReference type="KEGG" id="whr:OG579_08405"/>
<reference evidence="3 4" key="1">
    <citation type="submission" date="2022-10" db="EMBL/GenBank/DDBJ databases">
        <title>The complete genomes of actinobacterial strains from the NBC collection.</title>
        <authorList>
            <person name="Joergensen T.S."/>
            <person name="Alvarez Arevalo M."/>
            <person name="Sterndorff E.B."/>
            <person name="Faurdal D."/>
            <person name="Vuksanovic O."/>
            <person name="Mourched A.-S."/>
            <person name="Charusanti P."/>
            <person name="Shaw S."/>
            <person name="Blin K."/>
            <person name="Weber T."/>
        </authorList>
    </citation>
    <scope>NUCLEOTIDE SEQUENCE [LARGE SCALE GENOMIC DNA]</scope>
    <source>
        <strain evidence="3 4">NBC_00319</strain>
    </source>
</reference>
<dbReference type="InterPro" id="IPR013217">
    <property type="entry name" value="Methyltransf_12"/>
</dbReference>
<dbReference type="InterPro" id="IPR029063">
    <property type="entry name" value="SAM-dependent_MTases_sf"/>
</dbReference>
<dbReference type="EMBL" id="CP108021">
    <property type="protein sequence ID" value="WUM22331.1"/>
    <property type="molecule type" value="Genomic_DNA"/>
</dbReference>
<proteinExistence type="predicted"/>
<feature type="region of interest" description="Disordered" evidence="1">
    <location>
        <begin position="1"/>
        <end position="21"/>
    </location>
</feature>
<feature type="domain" description="Methyltransferase type 12" evidence="2">
    <location>
        <begin position="60"/>
        <end position="152"/>
    </location>
</feature>
<keyword evidence="4" id="KW-1185">Reference proteome</keyword>
<sequence>MSSDARHSVEKSQDSYHGEGHDYVVGSPHLRHASLMQTIASEITDVIAERVARAGSCRVLEIGAGHGTFTDTSLEAGAEVTVTEMSAPSYKHLAERYRDDDRVTVIHDSDGRRIFETDSKFDLILLISVIHHIPDYEDALASLMRDVVAADGDLLTFQDPLWYPRQRKSARALSVGSYFVWRLAQGNLRQGLRTRFRRLRGTYDDTEIADLVEYHVVRQGVDEEAIMRLARPLFETVQLTTYFSTQSIAMQRVGGARFPHNTFGITARRRVDQPT</sequence>
<dbReference type="CDD" id="cd02440">
    <property type="entry name" value="AdoMet_MTases"/>
    <property type="match status" value="1"/>
</dbReference>
<keyword evidence="3" id="KW-0808">Transferase</keyword>
<dbReference type="Gene3D" id="3.40.50.150">
    <property type="entry name" value="Vaccinia Virus protein VP39"/>
    <property type="match status" value="1"/>
</dbReference>
<protein>
    <submittedName>
        <fullName evidence="3">Class I SAM-dependent methyltransferase</fullName>
    </submittedName>
</protein>
<dbReference type="Pfam" id="PF08242">
    <property type="entry name" value="Methyltransf_12"/>
    <property type="match status" value="1"/>
</dbReference>
<evidence type="ECO:0000313" key="3">
    <source>
        <dbReference type="EMBL" id="WUM22331.1"/>
    </source>
</evidence>
<dbReference type="AlphaFoldDB" id="A0AAU4K8C4"/>
<evidence type="ECO:0000256" key="1">
    <source>
        <dbReference type="SAM" id="MobiDB-lite"/>
    </source>
</evidence>